<sequence>MPFIQCMWYTRDGRPRDKTNGCARGEDCLFIHPDNPAWSSAAPSKHTPRLSSRDLLPLRNDRAHANRSPSRARTPPPSRFHPSSSSRVRTPPRARSPESPRERRYEEHVRRDSIDDRGFRPRDRSPAASVTSNDARDGRSRVPSGPRQSVRREDSSASALSPSLPKSNAMLPPPPPPELKRPVAKPDDVPRTNGIPPPELSFEDKRAQWAERIKMISEAVIARSEFLKARQEVDSYQRLSKSWLYNDVPQEDKTGLIQRLEDAEARRKARNTELNELIAKLVNESFWPATASPPPSLEEGYKEMRKIVSGLEDNVRDLHALLRTHEESKPVVEIQSKPPVDPDPTRPLKRRRFSTSEATLSVDEDQKPTGDESKEISELRDRLLQLEQRLVDLENDMVQHDNQMFHEFDEIVQIKAESLYPHGPDVPPPPPPPASNDTPNPRAEEFAKEIEVLGGQVEELAVEMANLIKGMQAKDAEHRQLSAENEQLKKRIESLEKRHEEDRAEFERNRLEIEALNAAVTTFISQSTQQQQRIPEAPSIEEITERIQPILLQSLQNDIKPLLSGTHSAVEKLLQEHGPNVQSQILSRLQ</sequence>
<evidence type="ECO:0000256" key="1">
    <source>
        <dbReference type="PROSITE-ProRule" id="PRU00723"/>
    </source>
</evidence>
<dbReference type="OrthoDB" id="2749714at2759"/>
<accession>A0A2H3J7C4</accession>
<evidence type="ECO:0000259" key="4">
    <source>
        <dbReference type="PROSITE" id="PS50103"/>
    </source>
</evidence>
<feature type="region of interest" description="Disordered" evidence="3">
    <location>
        <begin position="328"/>
        <end position="377"/>
    </location>
</feature>
<dbReference type="EMBL" id="KB467942">
    <property type="protein sequence ID" value="PCH38162.1"/>
    <property type="molecule type" value="Genomic_DNA"/>
</dbReference>
<keyword evidence="6" id="KW-1185">Reference proteome</keyword>
<keyword evidence="1" id="KW-0863">Zinc-finger</keyword>
<proteinExistence type="predicted"/>
<feature type="region of interest" description="Disordered" evidence="3">
    <location>
        <begin position="419"/>
        <end position="441"/>
    </location>
</feature>
<dbReference type="AlphaFoldDB" id="A0A2H3J7C4"/>
<feature type="compositionally biased region" description="Basic and acidic residues" evidence="3">
    <location>
        <begin position="178"/>
        <end position="190"/>
    </location>
</feature>
<feature type="compositionally biased region" description="Low complexity" evidence="3">
    <location>
        <begin position="156"/>
        <end position="165"/>
    </location>
</feature>
<feature type="compositionally biased region" description="Basic and acidic residues" evidence="3">
    <location>
        <begin position="95"/>
        <end position="125"/>
    </location>
</feature>
<feature type="compositionally biased region" description="Low complexity" evidence="3">
    <location>
        <begin position="49"/>
        <end position="58"/>
    </location>
</feature>
<feature type="domain" description="C3H1-type" evidence="4">
    <location>
        <begin position="5"/>
        <end position="35"/>
    </location>
</feature>
<keyword evidence="1" id="KW-0862">Zinc</keyword>
<feature type="compositionally biased region" description="Basic and acidic residues" evidence="3">
    <location>
        <begin position="364"/>
        <end position="377"/>
    </location>
</feature>
<dbReference type="OMA" id="NIGNHAM"/>
<feature type="non-terminal residue" evidence="5">
    <location>
        <position position="590"/>
    </location>
</feature>
<keyword evidence="2" id="KW-0175">Coiled coil</keyword>
<feature type="region of interest" description="Disordered" evidence="3">
    <location>
        <begin position="39"/>
        <end position="203"/>
    </location>
</feature>
<feature type="compositionally biased region" description="Pro residues" evidence="3">
    <location>
        <begin position="424"/>
        <end position="434"/>
    </location>
</feature>
<evidence type="ECO:0000256" key="3">
    <source>
        <dbReference type="SAM" id="MobiDB-lite"/>
    </source>
</evidence>
<dbReference type="GO" id="GO:0008270">
    <property type="term" value="F:zinc ion binding"/>
    <property type="evidence" value="ECO:0007669"/>
    <property type="project" value="UniProtKB-KW"/>
</dbReference>
<dbReference type="STRING" id="742152.A0A2H3J7C4"/>
<feature type="zinc finger region" description="C3H1-type" evidence="1">
    <location>
        <begin position="5"/>
        <end position="35"/>
    </location>
</feature>
<feature type="compositionally biased region" description="Low complexity" evidence="3">
    <location>
        <begin position="80"/>
        <end position="93"/>
    </location>
</feature>
<evidence type="ECO:0000256" key="2">
    <source>
        <dbReference type="SAM" id="Coils"/>
    </source>
</evidence>
<dbReference type="Proteomes" id="UP000218811">
    <property type="component" value="Unassembled WGS sequence"/>
</dbReference>
<dbReference type="InterPro" id="IPR000571">
    <property type="entry name" value="Znf_CCCH"/>
</dbReference>
<evidence type="ECO:0000313" key="6">
    <source>
        <dbReference type="Proteomes" id="UP000218811"/>
    </source>
</evidence>
<reference evidence="5 6" key="1">
    <citation type="journal article" date="2012" name="Science">
        <title>The Paleozoic origin of enzymatic lignin decomposition reconstructed from 31 fungal genomes.</title>
        <authorList>
            <person name="Floudas D."/>
            <person name="Binder M."/>
            <person name="Riley R."/>
            <person name="Barry K."/>
            <person name="Blanchette R.A."/>
            <person name="Henrissat B."/>
            <person name="Martinez A.T."/>
            <person name="Otillar R."/>
            <person name="Spatafora J.W."/>
            <person name="Yadav J.S."/>
            <person name="Aerts A."/>
            <person name="Benoit I."/>
            <person name="Boyd A."/>
            <person name="Carlson A."/>
            <person name="Copeland A."/>
            <person name="Coutinho P.M."/>
            <person name="de Vries R.P."/>
            <person name="Ferreira P."/>
            <person name="Findley K."/>
            <person name="Foster B."/>
            <person name="Gaskell J."/>
            <person name="Glotzer D."/>
            <person name="Gorecki P."/>
            <person name="Heitman J."/>
            <person name="Hesse C."/>
            <person name="Hori C."/>
            <person name="Igarashi K."/>
            <person name="Jurgens J.A."/>
            <person name="Kallen N."/>
            <person name="Kersten P."/>
            <person name="Kohler A."/>
            <person name="Kuees U."/>
            <person name="Kumar T.K.A."/>
            <person name="Kuo A."/>
            <person name="LaButti K."/>
            <person name="Larrondo L.F."/>
            <person name="Lindquist E."/>
            <person name="Ling A."/>
            <person name="Lombard V."/>
            <person name="Lucas S."/>
            <person name="Lundell T."/>
            <person name="Martin R."/>
            <person name="McLaughlin D.J."/>
            <person name="Morgenstern I."/>
            <person name="Morin E."/>
            <person name="Murat C."/>
            <person name="Nagy L.G."/>
            <person name="Nolan M."/>
            <person name="Ohm R.A."/>
            <person name="Patyshakuliyeva A."/>
            <person name="Rokas A."/>
            <person name="Ruiz-Duenas F.J."/>
            <person name="Sabat G."/>
            <person name="Salamov A."/>
            <person name="Samejima M."/>
            <person name="Schmutz J."/>
            <person name="Slot J.C."/>
            <person name="St John F."/>
            <person name="Stenlid J."/>
            <person name="Sun H."/>
            <person name="Sun S."/>
            <person name="Syed K."/>
            <person name="Tsang A."/>
            <person name="Wiebenga A."/>
            <person name="Young D."/>
            <person name="Pisabarro A."/>
            <person name="Eastwood D.C."/>
            <person name="Martin F."/>
            <person name="Cullen D."/>
            <person name="Grigoriev I.V."/>
            <person name="Hibbett D.S."/>
        </authorList>
    </citation>
    <scope>NUCLEOTIDE SEQUENCE [LARGE SCALE GENOMIC DNA]</scope>
    <source>
        <strain evidence="5 6">MD-104</strain>
    </source>
</reference>
<name>A0A2H3J7C4_WOLCO</name>
<dbReference type="PROSITE" id="PS50103">
    <property type="entry name" value="ZF_C3H1"/>
    <property type="match status" value="1"/>
</dbReference>
<evidence type="ECO:0000313" key="5">
    <source>
        <dbReference type="EMBL" id="PCH38162.1"/>
    </source>
</evidence>
<keyword evidence="1" id="KW-0479">Metal-binding</keyword>
<organism evidence="5 6">
    <name type="scientific">Wolfiporia cocos (strain MD-104)</name>
    <name type="common">Brown rot fungus</name>
    <dbReference type="NCBI Taxonomy" id="742152"/>
    <lineage>
        <taxon>Eukaryota</taxon>
        <taxon>Fungi</taxon>
        <taxon>Dikarya</taxon>
        <taxon>Basidiomycota</taxon>
        <taxon>Agaricomycotina</taxon>
        <taxon>Agaricomycetes</taxon>
        <taxon>Polyporales</taxon>
        <taxon>Phaeolaceae</taxon>
        <taxon>Wolfiporia</taxon>
    </lineage>
</organism>
<feature type="coiled-coil region" evidence="2">
    <location>
        <begin position="471"/>
        <end position="512"/>
    </location>
</feature>
<gene>
    <name evidence="5" type="ORF">WOLCODRAFT_142430</name>
</gene>
<protein>
    <recommendedName>
        <fullName evidence="4">C3H1-type domain-containing protein</fullName>
    </recommendedName>
</protein>